<organism evidence="2 3">
    <name type="scientific">Persicimonas caeni</name>
    <dbReference type="NCBI Taxonomy" id="2292766"/>
    <lineage>
        <taxon>Bacteria</taxon>
        <taxon>Deltaproteobacteria</taxon>
        <taxon>Bradymonadales</taxon>
        <taxon>Bradymonadaceae</taxon>
        <taxon>Persicimonas</taxon>
    </lineage>
</organism>
<reference evidence="2 3" key="1">
    <citation type="submission" date="2019-06" db="EMBL/GenBank/DDBJ databases">
        <title>Persicimonas caeni gen. nov., sp. nov., a predatory bacterium isolated from solar saltern.</title>
        <authorList>
            <person name="Wang S."/>
        </authorList>
    </citation>
    <scope>NUCLEOTIDE SEQUENCE [LARGE SCALE GENOMIC DNA]</scope>
    <source>
        <strain evidence="2 3">YN101</strain>
    </source>
</reference>
<keyword evidence="1" id="KW-1133">Transmembrane helix</keyword>
<dbReference type="EMBL" id="CP041186">
    <property type="protein sequence ID" value="QDG51797.1"/>
    <property type="molecule type" value="Genomic_DNA"/>
</dbReference>
<dbReference type="OrthoDB" id="5525884at2"/>
<dbReference type="RefSeq" id="WP_141198277.1">
    <property type="nucleotide sequence ID" value="NZ_CP041186.1"/>
</dbReference>
<evidence type="ECO:0000313" key="2">
    <source>
        <dbReference type="EMBL" id="QDG51797.1"/>
    </source>
</evidence>
<evidence type="ECO:0000313" key="3">
    <source>
        <dbReference type="Proteomes" id="UP000315995"/>
    </source>
</evidence>
<protein>
    <submittedName>
        <fullName evidence="2">Uncharacterized protein</fullName>
    </submittedName>
</protein>
<accession>A0A4Y6PUW7</accession>
<keyword evidence="1" id="KW-0472">Membrane</keyword>
<keyword evidence="1" id="KW-0812">Transmembrane</keyword>
<keyword evidence="3" id="KW-1185">Reference proteome</keyword>
<dbReference type="Proteomes" id="UP000315995">
    <property type="component" value="Chromosome"/>
</dbReference>
<evidence type="ECO:0000256" key="1">
    <source>
        <dbReference type="SAM" id="Phobius"/>
    </source>
</evidence>
<dbReference type="AlphaFoldDB" id="A0A4Y6PUW7"/>
<feature type="transmembrane region" description="Helical" evidence="1">
    <location>
        <begin position="100"/>
        <end position="119"/>
    </location>
</feature>
<gene>
    <name evidence="2" type="ORF">FIV42_13900</name>
</gene>
<name>A0A4Y6PUW7_PERCE</name>
<proteinExistence type="predicted"/>
<feature type="transmembrane region" description="Helical" evidence="1">
    <location>
        <begin position="55"/>
        <end position="79"/>
    </location>
</feature>
<sequence>MKEAHNNLVVLAAKAGGHVTATLVIAALLGVVAADLSALELLFQATWAGGYDPNWGALALHLGLSAAVWGSGVVLWRVLQKRGKKAVKVYKARGAVMLETLVALVPFLLLTSGIAQYAMINVAGIISDLAVYQAARTAWLWQPEAEIGRNGVNMDDVEFRARTAAALTLAPTAASNFTVGRNNPGGSGPPFRRIRTAVAASFNQFPVSGENFWIQTNYNWAFFGNQNMNASAENLTFTRALDSDSFYLRAGRKVTSAWMCLEDFEIIDENDEVGARFTYQYALLFPWFAYIFGDTATIATRFAHHMPIRREMTFPEQPDM</sequence>
<feature type="transmembrane region" description="Helical" evidence="1">
    <location>
        <begin position="21"/>
        <end position="43"/>
    </location>
</feature>
<accession>A0A5B8Y737</accession>